<comment type="subcellular location">
    <subcellularLocation>
        <location evidence="1">Cell membrane</location>
        <topology evidence="1">Multi-pass membrane protein</topology>
    </subcellularLocation>
</comment>
<evidence type="ECO:0000256" key="5">
    <source>
        <dbReference type="ARBA" id="ARBA00023136"/>
    </source>
</evidence>
<feature type="transmembrane region" description="Helical" evidence="6">
    <location>
        <begin position="239"/>
        <end position="258"/>
    </location>
</feature>
<feature type="transmembrane region" description="Helical" evidence="6">
    <location>
        <begin position="361"/>
        <end position="380"/>
    </location>
</feature>
<dbReference type="InterPro" id="IPR013525">
    <property type="entry name" value="ABC2_TM"/>
</dbReference>
<evidence type="ECO:0000256" key="1">
    <source>
        <dbReference type="ARBA" id="ARBA00004651"/>
    </source>
</evidence>
<dbReference type="InterPro" id="IPR051449">
    <property type="entry name" value="ABC-2_transporter_component"/>
</dbReference>
<dbReference type="Gene3D" id="3.40.1710.10">
    <property type="entry name" value="abc type-2 transporter like domain"/>
    <property type="match status" value="1"/>
</dbReference>
<evidence type="ECO:0000256" key="4">
    <source>
        <dbReference type="ARBA" id="ARBA00022989"/>
    </source>
</evidence>
<evidence type="ECO:0000259" key="7">
    <source>
        <dbReference type="Pfam" id="PF12698"/>
    </source>
</evidence>
<feature type="transmembrane region" description="Helical" evidence="6">
    <location>
        <begin position="300"/>
        <end position="319"/>
    </location>
</feature>
<evidence type="ECO:0000256" key="2">
    <source>
        <dbReference type="ARBA" id="ARBA00022475"/>
    </source>
</evidence>
<feature type="transmembrane region" description="Helical" evidence="6">
    <location>
        <begin position="324"/>
        <end position="341"/>
    </location>
</feature>
<feature type="domain" description="ABC-2 type transporter transmembrane" evidence="7">
    <location>
        <begin position="23"/>
        <end position="377"/>
    </location>
</feature>
<dbReference type="RefSeq" id="WP_128746663.1">
    <property type="nucleotide sequence ID" value="NZ_CP035281.1"/>
</dbReference>
<feature type="transmembrane region" description="Helical" evidence="6">
    <location>
        <begin position="270"/>
        <end position="294"/>
    </location>
</feature>
<keyword evidence="5 6" id="KW-0472">Membrane</keyword>
<keyword evidence="4 6" id="KW-1133">Transmembrane helix</keyword>
<sequence length="392" mass="43886">MSEKAKKMTLAEKKEKFMEIKPYLIVLLIPIAFTLLFGGLFSPIFAQNIPIEILDMDQSATSREVIDNFYDSPTLSVKEDVSSVDEIKEKLLTGEIHGAIIIPQDFGKDLNGKKGAKAVVLMDNSNFMYGNNVMSAVNTIFETVNAGVQLKYLEAGSLVPYQAEQSVYTLNLVDRIMYNPQLGYFYYLLPGLLAIFAQQAFLAAGVPILVEEKKRLKDLPMKLSRQFIRVDLSLMVRRFMLLTGLSIISTMICLRLIIKIWGFPMEGNIFVLILFETVFLGAVTGMALVIASIFEEVAHAAQFTMFLTIPTFLSCGFAWPEYMMAPGFAAVIKAIWPLYYYVLPVKNIILKGTGLELLKPYLVGCALFAAVWIPIGLLLFGRKVKIIRELHG</sequence>
<gene>
    <name evidence="8" type="ORF">EQM06_12385</name>
</gene>
<dbReference type="GO" id="GO:0005886">
    <property type="term" value="C:plasma membrane"/>
    <property type="evidence" value="ECO:0007669"/>
    <property type="project" value="UniProtKB-SubCell"/>
</dbReference>
<evidence type="ECO:0000313" key="9">
    <source>
        <dbReference type="Proteomes" id="UP000287601"/>
    </source>
</evidence>
<keyword evidence="9" id="KW-1185">Reference proteome</keyword>
<dbReference type="OrthoDB" id="1711024at2"/>
<dbReference type="Proteomes" id="UP000287601">
    <property type="component" value="Chromosome"/>
</dbReference>
<dbReference type="PANTHER" id="PTHR30294">
    <property type="entry name" value="MEMBRANE COMPONENT OF ABC TRANSPORTER YHHJ-RELATED"/>
    <property type="match status" value="1"/>
</dbReference>
<evidence type="ECO:0000256" key="3">
    <source>
        <dbReference type="ARBA" id="ARBA00022692"/>
    </source>
</evidence>
<dbReference type="PANTHER" id="PTHR30294:SF29">
    <property type="entry name" value="MULTIDRUG ABC TRANSPORTER PERMEASE YBHS-RELATED"/>
    <property type="match status" value="1"/>
</dbReference>
<dbReference type="AlphaFoldDB" id="A0A410PYN9"/>
<accession>A0A410PYN9</accession>
<dbReference type="Pfam" id="PF12698">
    <property type="entry name" value="ABC2_membrane_3"/>
    <property type="match status" value="1"/>
</dbReference>
<name>A0A410PYN9_9FIRM</name>
<reference evidence="8 9" key="1">
    <citation type="submission" date="2019-01" db="EMBL/GenBank/DDBJ databases">
        <title>Draft genomes of a novel of Aminipila strains.</title>
        <authorList>
            <person name="Ma S."/>
        </authorList>
    </citation>
    <scope>NUCLEOTIDE SEQUENCE [LARGE SCALE GENOMIC DNA]</scope>
    <source>
        <strain evidence="9">JN-39</strain>
    </source>
</reference>
<proteinExistence type="predicted"/>
<feature type="transmembrane region" description="Helical" evidence="6">
    <location>
        <begin position="23"/>
        <end position="46"/>
    </location>
</feature>
<feature type="transmembrane region" description="Helical" evidence="6">
    <location>
        <begin position="184"/>
        <end position="210"/>
    </location>
</feature>
<keyword evidence="3 6" id="KW-0812">Transmembrane</keyword>
<dbReference type="GO" id="GO:0140359">
    <property type="term" value="F:ABC-type transporter activity"/>
    <property type="evidence" value="ECO:0007669"/>
    <property type="project" value="InterPro"/>
</dbReference>
<organism evidence="8 9">
    <name type="scientific">Aminipila luticellarii</name>
    <dbReference type="NCBI Taxonomy" id="2507160"/>
    <lineage>
        <taxon>Bacteria</taxon>
        <taxon>Bacillati</taxon>
        <taxon>Bacillota</taxon>
        <taxon>Clostridia</taxon>
        <taxon>Peptostreptococcales</taxon>
        <taxon>Anaerovoracaceae</taxon>
        <taxon>Aminipila</taxon>
    </lineage>
</organism>
<evidence type="ECO:0000256" key="6">
    <source>
        <dbReference type="SAM" id="Phobius"/>
    </source>
</evidence>
<dbReference type="KEGG" id="amij:EQM06_12385"/>
<evidence type="ECO:0000313" key="8">
    <source>
        <dbReference type="EMBL" id="QAT43956.1"/>
    </source>
</evidence>
<keyword evidence="2" id="KW-1003">Cell membrane</keyword>
<dbReference type="EMBL" id="CP035281">
    <property type="protein sequence ID" value="QAT43956.1"/>
    <property type="molecule type" value="Genomic_DNA"/>
</dbReference>
<protein>
    <submittedName>
        <fullName evidence="8">ABC transporter permease</fullName>
    </submittedName>
</protein>